<accession>A0A0N5AJL8</accession>
<organism evidence="1 2">
    <name type="scientific">Syphacia muris</name>
    <dbReference type="NCBI Taxonomy" id="451379"/>
    <lineage>
        <taxon>Eukaryota</taxon>
        <taxon>Metazoa</taxon>
        <taxon>Ecdysozoa</taxon>
        <taxon>Nematoda</taxon>
        <taxon>Chromadorea</taxon>
        <taxon>Rhabditida</taxon>
        <taxon>Spirurina</taxon>
        <taxon>Oxyuridomorpha</taxon>
        <taxon>Oxyuroidea</taxon>
        <taxon>Oxyuridae</taxon>
        <taxon>Syphacia</taxon>
    </lineage>
</organism>
<sequence>MANYQGTRNLGLHNDATYSILLKYHVDLANVTEVKTPVSKRFYGSVMQQLKKSDCGTGDPRIHYCVSHCWLSQSEISMIYSAALESKSAAVVANKIYNNLESKQNRIVSVLSVNLYAIPQAQLNQQMVMGERSYCSVYIGMETIGMPYLYEIQVAKVVA</sequence>
<keyword evidence="1" id="KW-1185">Reference proteome</keyword>
<proteinExistence type="predicted"/>
<dbReference type="AlphaFoldDB" id="A0A0N5AJL8"/>
<reference evidence="2" key="1">
    <citation type="submission" date="2016-04" db="UniProtKB">
        <authorList>
            <consortium name="WormBaseParasite"/>
        </authorList>
    </citation>
    <scope>IDENTIFICATION</scope>
</reference>
<dbReference type="Proteomes" id="UP000046393">
    <property type="component" value="Unplaced"/>
</dbReference>
<name>A0A0N5AJL8_9BILA</name>
<dbReference type="WBParaSite" id="SMUV_0000466201-mRNA-1">
    <property type="protein sequence ID" value="SMUV_0000466201-mRNA-1"/>
    <property type="gene ID" value="SMUV_0000466201"/>
</dbReference>
<protein>
    <submittedName>
        <fullName evidence="2">Helitron helicase</fullName>
    </submittedName>
</protein>
<evidence type="ECO:0000313" key="1">
    <source>
        <dbReference type="Proteomes" id="UP000046393"/>
    </source>
</evidence>
<evidence type="ECO:0000313" key="2">
    <source>
        <dbReference type="WBParaSite" id="SMUV_0000466201-mRNA-1"/>
    </source>
</evidence>